<name>A0ABS8K757_9BURK</name>
<dbReference type="Proteomes" id="UP001430614">
    <property type="component" value="Unassembled WGS sequence"/>
</dbReference>
<proteinExistence type="predicted"/>
<reference evidence="2 3" key="1">
    <citation type="submission" date="2021-11" db="EMBL/GenBank/DDBJ databases">
        <authorList>
            <person name="Oh E.-T."/>
            <person name="Kim S.-B."/>
        </authorList>
    </citation>
    <scope>NUCLEOTIDE SEQUENCE [LARGE SCALE GENOMIC DNA]</scope>
    <source>
        <strain evidence="2 3">MMS20-SJTN17</strain>
    </source>
</reference>
<sequence>MNQRKGRAQSGLITKQDLESMSNFRYQLRKFLRYSEEVTHAAGITPLQYQLLLHVRGVPGKTWATVGELAERLQAAPNGTAALVNRCEAAGLVVRKSGETDRRLVEVHLTSKGERCLLSLAALHLAEYRAFGWLASSIDVQGQ</sequence>
<dbReference type="EMBL" id="JAJITC010000001">
    <property type="protein sequence ID" value="MCC8400580.1"/>
    <property type="molecule type" value="Genomic_DNA"/>
</dbReference>
<evidence type="ECO:0000313" key="3">
    <source>
        <dbReference type="Proteomes" id="UP001430614"/>
    </source>
</evidence>
<dbReference type="PANTHER" id="PTHR33164:SF43">
    <property type="entry name" value="HTH-TYPE TRANSCRIPTIONAL REPRESSOR YETL"/>
    <property type="match status" value="1"/>
</dbReference>
<accession>A0ABS8K757</accession>
<dbReference type="PANTHER" id="PTHR33164">
    <property type="entry name" value="TRANSCRIPTIONAL REGULATOR, MARR FAMILY"/>
    <property type="match status" value="1"/>
</dbReference>
<dbReference type="Pfam" id="PF12802">
    <property type="entry name" value="MarR_2"/>
    <property type="match status" value="1"/>
</dbReference>
<dbReference type="SUPFAM" id="SSF46785">
    <property type="entry name" value="Winged helix' DNA-binding domain"/>
    <property type="match status" value="1"/>
</dbReference>
<keyword evidence="3" id="KW-1185">Reference proteome</keyword>
<organism evidence="2 3">
    <name type="scientific">Paraburkholderia translucens</name>
    <dbReference type="NCBI Taxonomy" id="2886945"/>
    <lineage>
        <taxon>Bacteria</taxon>
        <taxon>Pseudomonadati</taxon>
        <taxon>Pseudomonadota</taxon>
        <taxon>Betaproteobacteria</taxon>
        <taxon>Burkholderiales</taxon>
        <taxon>Burkholderiaceae</taxon>
        <taxon>Paraburkholderia</taxon>
    </lineage>
</organism>
<dbReference type="SMART" id="SM00347">
    <property type="entry name" value="HTH_MARR"/>
    <property type="match status" value="1"/>
</dbReference>
<dbReference type="Gene3D" id="1.10.10.10">
    <property type="entry name" value="Winged helix-like DNA-binding domain superfamily/Winged helix DNA-binding domain"/>
    <property type="match status" value="1"/>
</dbReference>
<protein>
    <submittedName>
        <fullName evidence="2">MarR family winged helix-turn-helix transcriptional regulator</fullName>
    </submittedName>
</protein>
<gene>
    <name evidence="2" type="ORF">LJ655_01505</name>
</gene>
<dbReference type="InterPro" id="IPR036390">
    <property type="entry name" value="WH_DNA-bd_sf"/>
</dbReference>
<evidence type="ECO:0000259" key="1">
    <source>
        <dbReference type="SMART" id="SM00347"/>
    </source>
</evidence>
<dbReference type="InterPro" id="IPR039422">
    <property type="entry name" value="MarR/SlyA-like"/>
</dbReference>
<feature type="domain" description="HTH marR-type" evidence="1">
    <location>
        <begin position="37"/>
        <end position="140"/>
    </location>
</feature>
<evidence type="ECO:0000313" key="2">
    <source>
        <dbReference type="EMBL" id="MCC8400580.1"/>
    </source>
</evidence>
<dbReference type="InterPro" id="IPR036388">
    <property type="entry name" value="WH-like_DNA-bd_sf"/>
</dbReference>
<comment type="caution">
    <text evidence="2">The sequence shown here is derived from an EMBL/GenBank/DDBJ whole genome shotgun (WGS) entry which is preliminary data.</text>
</comment>
<dbReference type="RefSeq" id="WP_230559491.1">
    <property type="nucleotide sequence ID" value="NZ_JAJITC010000001.1"/>
</dbReference>
<dbReference type="InterPro" id="IPR000835">
    <property type="entry name" value="HTH_MarR-typ"/>
</dbReference>